<dbReference type="EMBL" id="CP012508">
    <property type="protein sequence ID" value="ALB21457.1"/>
    <property type="molecule type" value="Genomic_DNA"/>
</dbReference>
<evidence type="ECO:0000313" key="2">
    <source>
        <dbReference type="Proteomes" id="UP000029558"/>
    </source>
</evidence>
<protein>
    <submittedName>
        <fullName evidence="1">Uncharacterized protein</fullName>
    </submittedName>
</protein>
<reference evidence="1 2" key="1">
    <citation type="journal article" date="2014" name="Genome Announc.">
        <title>Comparative Genome Analysis of Two Isolates of the Fish Pathogen Piscirickettsia salmonis from Different Hosts Reveals Major Differences in Virulence-Associated Secretion Systems.</title>
        <authorList>
            <person name="Bohle H."/>
            <person name="Henriquez P."/>
            <person name="Grothusen H."/>
            <person name="Navas E."/>
            <person name="Sandoval A."/>
            <person name="Bustamante F."/>
            <person name="Bustos P."/>
            <person name="Mancilla M."/>
        </authorList>
    </citation>
    <scope>NUCLEOTIDE SEQUENCE [LARGE SCALE GENOMIC DNA]</scope>
    <source>
        <strain evidence="2">B1-32597</strain>
    </source>
</reference>
<dbReference type="AlphaFoldDB" id="A0AAC8VF56"/>
<name>A0AAC8VF56_PISSA</name>
<sequence length="33" mass="3637">MLVSVCGALSDVEEETDVLSLRQNSLRVILFIS</sequence>
<proteinExistence type="predicted"/>
<evidence type="ECO:0000313" key="1">
    <source>
        <dbReference type="EMBL" id="ALB21457.1"/>
    </source>
</evidence>
<dbReference type="Proteomes" id="UP000029558">
    <property type="component" value="Chromosome"/>
</dbReference>
<accession>A0AAC8VF56</accession>
<gene>
    <name evidence="1" type="ORF">KU39_273</name>
</gene>
<organism evidence="1 2">
    <name type="scientific">Piscirickettsia salmonis</name>
    <dbReference type="NCBI Taxonomy" id="1238"/>
    <lineage>
        <taxon>Bacteria</taxon>
        <taxon>Pseudomonadati</taxon>
        <taxon>Pseudomonadota</taxon>
        <taxon>Gammaproteobacteria</taxon>
        <taxon>Thiotrichales</taxon>
        <taxon>Piscirickettsiaceae</taxon>
        <taxon>Piscirickettsia</taxon>
    </lineage>
</organism>